<proteinExistence type="predicted"/>
<sequence>MASYSHVVEQELRSFNTVEVKQILRMQNSLADTLARLTNSEKIEELENIPIRTISNVVINQPEHVITTTDLYSSWIDEIVYFLKDGRVLPDTVEARKLRTRTARGLPPPSELIQKGLPQSSVYGPSQNRKLT</sequence>
<dbReference type="PANTHER" id="PTHR48475:SF2">
    <property type="entry name" value="RIBONUCLEASE H"/>
    <property type="match status" value="1"/>
</dbReference>
<dbReference type="AlphaFoldDB" id="A0ABD1RSZ7"/>
<reference evidence="3" key="1">
    <citation type="submission" date="2024-07" db="EMBL/GenBank/DDBJ databases">
        <title>Two chromosome-level genome assemblies of Korean endemic species Abeliophyllum distichum and Forsythia ovata (Oleaceae).</title>
        <authorList>
            <person name="Jang H."/>
        </authorList>
    </citation>
    <scope>NUCLEOTIDE SEQUENCE [LARGE SCALE GENOMIC DNA]</scope>
</reference>
<organism evidence="2 3">
    <name type="scientific">Abeliophyllum distichum</name>
    <dbReference type="NCBI Taxonomy" id="126358"/>
    <lineage>
        <taxon>Eukaryota</taxon>
        <taxon>Viridiplantae</taxon>
        <taxon>Streptophyta</taxon>
        <taxon>Embryophyta</taxon>
        <taxon>Tracheophyta</taxon>
        <taxon>Spermatophyta</taxon>
        <taxon>Magnoliopsida</taxon>
        <taxon>eudicotyledons</taxon>
        <taxon>Gunneridae</taxon>
        <taxon>Pentapetalae</taxon>
        <taxon>asterids</taxon>
        <taxon>lamiids</taxon>
        <taxon>Lamiales</taxon>
        <taxon>Oleaceae</taxon>
        <taxon>Forsythieae</taxon>
        <taxon>Abeliophyllum</taxon>
    </lineage>
</organism>
<feature type="compositionally biased region" description="Polar residues" evidence="1">
    <location>
        <begin position="117"/>
        <end position="132"/>
    </location>
</feature>
<comment type="caution">
    <text evidence="2">The sequence shown here is derived from an EMBL/GenBank/DDBJ whole genome shotgun (WGS) entry which is preliminary data.</text>
</comment>
<dbReference type="EMBL" id="JBFOLK010000008">
    <property type="protein sequence ID" value="KAL2491311.1"/>
    <property type="molecule type" value="Genomic_DNA"/>
</dbReference>
<protein>
    <submittedName>
        <fullName evidence="2">Uncharacterized protein</fullName>
    </submittedName>
</protein>
<name>A0ABD1RSZ7_9LAMI</name>
<accession>A0ABD1RSZ7</accession>
<evidence type="ECO:0000313" key="2">
    <source>
        <dbReference type="EMBL" id="KAL2491311.1"/>
    </source>
</evidence>
<dbReference type="Proteomes" id="UP001604336">
    <property type="component" value="Unassembled WGS sequence"/>
</dbReference>
<evidence type="ECO:0000256" key="1">
    <source>
        <dbReference type="SAM" id="MobiDB-lite"/>
    </source>
</evidence>
<keyword evidence="3" id="KW-1185">Reference proteome</keyword>
<dbReference type="PANTHER" id="PTHR48475">
    <property type="entry name" value="RIBONUCLEASE H"/>
    <property type="match status" value="1"/>
</dbReference>
<evidence type="ECO:0000313" key="3">
    <source>
        <dbReference type="Proteomes" id="UP001604336"/>
    </source>
</evidence>
<gene>
    <name evidence="2" type="ORF">Adt_26939</name>
</gene>
<feature type="region of interest" description="Disordered" evidence="1">
    <location>
        <begin position="100"/>
        <end position="132"/>
    </location>
</feature>